<evidence type="ECO:0000256" key="4">
    <source>
        <dbReference type="ARBA" id="ARBA00023163"/>
    </source>
</evidence>
<name>M4EJF2_BRACM</name>
<comment type="subcellular location">
    <subcellularLocation>
        <location evidence="1">Nucleus</location>
    </subcellularLocation>
</comment>
<dbReference type="GO" id="GO:0003700">
    <property type="term" value="F:DNA-binding transcription factor activity"/>
    <property type="evidence" value="ECO:0000318"/>
    <property type="project" value="GO_Central"/>
</dbReference>
<evidence type="ECO:0000256" key="6">
    <source>
        <dbReference type="SAM" id="MobiDB-lite"/>
    </source>
</evidence>
<reference evidence="8 9" key="1">
    <citation type="journal article" date="2011" name="Nat. Genet.">
        <title>The genome of the mesopolyploid crop species Brassica rapa.</title>
        <authorList>
            <consortium name="Brassica rapa Genome Sequencing Project Consortium"/>
            <person name="Wang X."/>
            <person name="Wang H."/>
            <person name="Wang J."/>
            <person name="Sun R."/>
            <person name="Wu J."/>
            <person name="Liu S."/>
            <person name="Bai Y."/>
            <person name="Mun J.H."/>
            <person name="Bancroft I."/>
            <person name="Cheng F."/>
            <person name="Huang S."/>
            <person name="Li X."/>
            <person name="Hua W."/>
            <person name="Wang J."/>
            <person name="Wang X."/>
            <person name="Freeling M."/>
            <person name="Pires J.C."/>
            <person name="Paterson A.H."/>
            <person name="Chalhoub B."/>
            <person name="Wang B."/>
            <person name="Hayward A."/>
            <person name="Sharpe A.G."/>
            <person name="Park B.S."/>
            <person name="Weisshaar B."/>
            <person name="Liu B."/>
            <person name="Li B."/>
            <person name="Liu B."/>
            <person name="Tong C."/>
            <person name="Song C."/>
            <person name="Duran C."/>
            <person name="Peng C."/>
            <person name="Geng C."/>
            <person name="Koh C."/>
            <person name="Lin C."/>
            <person name="Edwards D."/>
            <person name="Mu D."/>
            <person name="Shen D."/>
            <person name="Soumpourou E."/>
            <person name="Li F."/>
            <person name="Fraser F."/>
            <person name="Conant G."/>
            <person name="Lassalle G."/>
            <person name="King G.J."/>
            <person name="Bonnema G."/>
            <person name="Tang H."/>
            <person name="Wang H."/>
            <person name="Belcram H."/>
            <person name="Zhou H."/>
            <person name="Hirakawa H."/>
            <person name="Abe H."/>
            <person name="Guo H."/>
            <person name="Wang H."/>
            <person name="Jin H."/>
            <person name="Parkin I.A."/>
            <person name="Batley J."/>
            <person name="Kim J.S."/>
            <person name="Just J."/>
            <person name="Li J."/>
            <person name="Xu J."/>
            <person name="Deng J."/>
            <person name="Kim J.A."/>
            <person name="Li J."/>
            <person name="Yu J."/>
            <person name="Meng J."/>
            <person name="Wang J."/>
            <person name="Min J."/>
            <person name="Poulain J."/>
            <person name="Wang J."/>
            <person name="Hatakeyama K."/>
            <person name="Wu K."/>
            <person name="Wang L."/>
            <person name="Fang L."/>
            <person name="Trick M."/>
            <person name="Links M.G."/>
            <person name="Zhao M."/>
            <person name="Jin M."/>
            <person name="Ramchiary N."/>
            <person name="Drou N."/>
            <person name="Berkman P.J."/>
            <person name="Cai Q."/>
            <person name="Huang Q."/>
            <person name="Li R."/>
            <person name="Tabata S."/>
            <person name="Cheng S."/>
            <person name="Zhang S."/>
            <person name="Zhang S."/>
            <person name="Huang S."/>
            <person name="Sato S."/>
            <person name="Sun S."/>
            <person name="Kwon S.J."/>
            <person name="Choi S.R."/>
            <person name="Lee T.H."/>
            <person name="Fan W."/>
            <person name="Zhao X."/>
            <person name="Tan X."/>
            <person name="Xu X."/>
            <person name="Wang Y."/>
            <person name="Qiu Y."/>
            <person name="Yin Y."/>
            <person name="Li Y."/>
            <person name="Du Y."/>
            <person name="Liao Y."/>
            <person name="Lim Y."/>
            <person name="Narusaka Y."/>
            <person name="Wang Y."/>
            <person name="Wang Z."/>
            <person name="Li Z."/>
            <person name="Wang Z."/>
            <person name="Xiong Z."/>
            <person name="Zhang Z."/>
        </authorList>
    </citation>
    <scope>NUCLEOTIDE SEQUENCE [LARGE SCALE GENOMIC DNA]</scope>
    <source>
        <strain evidence="8 9">cv. Chiifu-401-42</strain>
    </source>
</reference>
<evidence type="ECO:0000313" key="9">
    <source>
        <dbReference type="Proteomes" id="UP000011750"/>
    </source>
</evidence>
<dbReference type="OMA" id="DSHMIRF"/>
<evidence type="ECO:0000259" key="7">
    <source>
        <dbReference type="PROSITE" id="PS50811"/>
    </source>
</evidence>
<dbReference type="Gene3D" id="2.20.25.80">
    <property type="entry name" value="WRKY domain"/>
    <property type="match status" value="1"/>
</dbReference>
<reference evidence="8 9" key="2">
    <citation type="journal article" date="2018" name="Hortic Res">
        <title>Improved Brassica rapa reference genome by single-molecule sequencing and chromosome conformation capture technologies.</title>
        <authorList>
            <person name="Zhang L."/>
            <person name="Cai X."/>
            <person name="Wu J."/>
            <person name="Liu M."/>
            <person name="Grob S."/>
            <person name="Cheng F."/>
            <person name="Liang J."/>
            <person name="Cai C."/>
            <person name="Liu Z."/>
            <person name="Liu B."/>
            <person name="Wang F."/>
            <person name="Li S."/>
            <person name="Liu F."/>
            <person name="Li X."/>
            <person name="Cheng L."/>
            <person name="Yang W."/>
            <person name="Li M.H."/>
            <person name="Grossniklaus U."/>
            <person name="Zheng H."/>
            <person name="Wang X."/>
        </authorList>
    </citation>
    <scope>NUCLEOTIDE SEQUENCE [LARGE SCALE GENOMIC DNA]</scope>
    <source>
        <strain evidence="8 9">cv. Chiifu-401-42</strain>
    </source>
</reference>
<dbReference type="SMART" id="SM00774">
    <property type="entry name" value="WRKY"/>
    <property type="match status" value="1"/>
</dbReference>
<dbReference type="InParanoid" id="M4EJF2"/>
<dbReference type="InterPro" id="IPR003657">
    <property type="entry name" value="WRKY_dom"/>
</dbReference>
<dbReference type="PANTHER" id="PTHR31282">
    <property type="entry name" value="WRKY TRANSCRIPTION FACTOR 21-RELATED"/>
    <property type="match status" value="1"/>
</dbReference>
<feature type="compositionally biased region" description="Polar residues" evidence="6">
    <location>
        <begin position="65"/>
        <end position="74"/>
    </location>
</feature>
<evidence type="ECO:0000313" key="8">
    <source>
        <dbReference type="EnsemblPlants" id="Bra028918.1-P"/>
    </source>
</evidence>
<evidence type="ECO:0000256" key="3">
    <source>
        <dbReference type="ARBA" id="ARBA00023125"/>
    </source>
</evidence>
<organism evidence="8 9">
    <name type="scientific">Brassica campestris</name>
    <name type="common">Field mustard</name>
    <dbReference type="NCBI Taxonomy" id="3711"/>
    <lineage>
        <taxon>Eukaryota</taxon>
        <taxon>Viridiplantae</taxon>
        <taxon>Streptophyta</taxon>
        <taxon>Embryophyta</taxon>
        <taxon>Tracheophyta</taxon>
        <taxon>Spermatophyta</taxon>
        <taxon>Magnoliopsida</taxon>
        <taxon>eudicotyledons</taxon>
        <taxon>Gunneridae</taxon>
        <taxon>Pentapetalae</taxon>
        <taxon>rosids</taxon>
        <taxon>malvids</taxon>
        <taxon>Brassicales</taxon>
        <taxon>Brassicaceae</taxon>
        <taxon>Brassiceae</taxon>
        <taxon>Brassica</taxon>
    </lineage>
</organism>
<dbReference type="Proteomes" id="UP000011750">
    <property type="component" value="Chromosome A02"/>
</dbReference>
<sequence>MNSCQQKAMETLLHGHGCANQLKLIMDHAKSDSSMEREDLAKSVLHCFSDALAILIDTNDHHQGDQSNNSSPQDASPVLENSRKPLHKRGRKTSVAESSDYRRHESPNPIYHDGFLWRKYGQKQIKESNHQRSYYKCAYTKDQNCEAKKQVQMIQNNPPLYSTTYFGHHTCQLHQAYATFPRDPSDPQDSHMIRFDHPDSSIHQHQNQSQNQIIYLKDENMMMLPDKSESGRLHLSGCPRRLLTRWRLSGLILFAHQVTYHDHLHPSLLYHHTYVASLIICSHLQSDIVS</sequence>
<keyword evidence="9" id="KW-1185">Reference proteome</keyword>
<dbReference type="PROSITE" id="PS50811">
    <property type="entry name" value="WRKY"/>
    <property type="match status" value="1"/>
</dbReference>
<keyword evidence="2" id="KW-0805">Transcription regulation</keyword>
<dbReference type="Pfam" id="PF03106">
    <property type="entry name" value="WRKY"/>
    <property type="match status" value="1"/>
</dbReference>
<dbReference type="Gramene" id="Bra028918.1">
    <property type="protein sequence ID" value="Bra028918.1-P"/>
    <property type="gene ID" value="Bra028918"/>
</dbReference>
<dbReference type="SUPFAM" id="SSF118290">
    <property type="entry name" value="WRKY DNA-binding domain"/>
    <property type="match status" value="1"/>
</dbReference>
<keyword evidence="4" id="KW-0804">Transcription</keyword>
<dbReference type="GO" id="GO:0005634">
    <property type="term" value="C:nucleus"/>
    <property type="evidence" value="ECO:0000318"/>
    <property type="project" value="GO_Central"/>
</dbReference>
<keyword evidence="5" id="KW-0539">Nucleus</keyword>
<dbReference type="STRING" id="51351.M4EJF2"/>
<proteinExistence type="predicted"/>
<evidence type="ECO:0000256" key="5">
    <source>
        <dbReference type="ARBA" id="ARBA00023242"/>
    </source>
</evidence>
<evidence type="ECO:0000256" key="2">
    <source>
        <dbReference type="ARBA" id="ARBA00023015"/>
    </source>
</evidence>
<keyword evidence="3" id="KW-0238">DNA-binding</keyword>
<dbReference type="HOGENOM" id="CLU_066547_1_0_1"/>
<protein>
    <recommendedName>
        <fullName evidence="7">WRKY domain-containing protein</fullName>
    </recommendedName>
</protein>
<dbReference type="InterPro" id="IPR044810">
    <property type="entry name" value="WRKY_plant"/>
</dbReference>
<dbReference type="AlphaFoldDB" id="M4EJF2"/>
<feature type="domain" description="WRKY" evidence="7">
    <location>
        <begin position="106"/>
        <end position="174"/>
    </location>
</feature>
<dbReference type="EnsemblPlants" id="Bra028918.1">
    <property type="protein sequence ID" value="Bra028918.1-P"/>
    <property type="gene ID" value="Bra028918"/>
</dbReference>
<dbReference type="GO" id="GO:0000976">
    <property type="term" value="F:transcription cis-regulatory region binding"/>
    <property type="evidence" value="ECO:0000318"/>
    <property type="project" value="GO_Central"/>
</dbReference>
<feature type="region of interest" description="Disordered" evidence="6">
    <location>
        <begin position="60"/>
        <end position="106"/>
    </location>
</feature>
<dbReference type="GO" id="GO:0006355">
    <property type="term" value="P:regulation of DNA-templated transcription"/>
    <property type="evidence" value="ECO:0000318"/>
    <property type="project" value="GO_Central"/>
</dbReference>
<reference evidence="8" key="3">
    <citation type="submission" date="2023-03" db="UniProtKB">
        <authorList>
            <consortium name="EnsemblPlants"/>
        </authorList>
    </citation>
    <scope>IDENTIFICATION</scope>
    <source>
        <strain evidence="8">cv. Chiifu-401-42</strain>
    </source>
</reference>
<evidence type="ECO:0000256" key="1">
    <source>
        <dbReference type="ARBA" id="ARBA00004123"/>
    </source>
</evidence>
<dbReference type="InterPro" id="IPR036576">
    <property type="entry name" value="WRKY_dom_sf"/>
</dbReference>
<accession>M4EJF2</accession>